<sequence length="49" mass="5922">MVGSLDWWRELRRNFSGEFSYANEFAQDFFEHVQLQRQTPGCHRANSSW</sequence>
<accession>A0A3M6H0J8</accession>
<dbReference type="Proteomes" id="UP000271531">
    <property type="component" value="Unassembled WGS sequence"/>
</dbReference>
<gene>
    <name evidence="1" type="ORF">ALP03_200106</name>
</gene>
<comment type="caution">
    <text evidence="1">The sequence shown here is derived from an EMBL/GenBank/DDBJ whole genome shotgun (WGS) entry which is preliminary data.</text>
</comment>
<organism evidence="1 2">
    <name type="scientific">Pseudomonas amygdali pv. tabaci</name>
    <name type="common">Pseudomonas syringae pv. tabaci</name>
    <dbReference type="NCBI Taxonomy" id="322"/>
    <lineage>
        <taxon>Bacteria</taxon>
        <taxon>Pseudomonadati</taxon>
        <taxon>Pseudomonadota</taxon>
        <taxon>Gammaproteobacteria</taxon>
        <taxon>Pseudomonadales</taxon>
        <taxon>Pseudomonadaceae</taxon>
        <taxon>Pseudomonas</taxon>
        <taxon>Pseudomonas amygdali</taxon>
    </lineage>
</organism>
<proteinExistence type="predicted"/>
<dbReference type="AlphaFoldDB" id="A0A3M6H0J8"/>
<evidence type="ECO:0000313" key="1">
    <source>
        <dbReference type="EMBL" id="RMV98237.1"/>
    </source>
</evidence>
<dbReference type="EMBL" id="RBVA01000553">
    <property type="protein sequence ID" value="RMV98237.1"/>
    <property type="molecule type" value="Genomic_DNA"/>
</dbReference>
<name>A0A3M6H0J8_PSEAJ</name>
<protein>
    <submittedName>
        <fullName evidence="1">Uncharacterized protein</fullName>
    </submittedName>
</protein>
<evidence type="ECO:0000313" key="2">
    <source>
        <dbReference type="Proteomes" id="UP000271531"/>
    </source>
</evidence>
<reference evidence="1 2" key="1">
    <citation type="submission" date="2018-08" db="EMBL/GenBank/DDBJ databases">
        <title>Recombination of ecologically and evolutionarily significant loci maintains genetic cohesion in the Pseudomonas syringae species complex.</title>
        <authorList>
            <person name="Dillon M."/>
            <person name="Thakur S."/>
            <person name="Almeida R.N.D."/>
            <person name="Weir B.S."/>
            <person name="Guttman D.S."/>
        </authorList>
    </citation>
    <scope>NUCLEOTIDE SEQUENCE [LARGE SCALE GENOMIC DNA]</scope>
    <source>
        <strain evidence="1 2">ICMP 4525</strain>
    </source>
</reference>